<evidence type="ECO:0000259" key="2">
    <source>
        <dbReference type="PROSITE" id="PS51184"/>
    </source>
</evidence>
<gene>
    <name evidence="3" type="ORF">THRCLA_03869</name>
</gene>
<dbReference type="STRING" id="74557.A0A1W0A0P0"/>
<accession>A0A1W0A0P0</accession>
<dbReference type="PANTHER" id="PTHR12461:SF105">
    <property type="entry name" value="HYPOXIA-INDUCIBLE FACTOR 1-ALPHA INHIBITOR"/>
    <property type="match status" value="1"/>
</dbReference>
<name>A0A1W0A0P0_9STRA</name>
<comment type="caution">
    <text evidence="3">The sequence shown here is derived from an EMBL/GenBank/DDBJ whole genome shotgun (WGS) entry which is preliminary data.</text>
</comment>
<dbReference type="SMART" id="SM00558">
    <property type="entry name" value="JmjC"/>
    <property type="match status" value="1"/>
</dbReference>
<reference evidence="3 4" key="1">
    <citation type="journal article" date="2014" name="Genome Biol. Evol.">
        <title>The secreted proteins of Achlya hypogyna and Thraustotheca clavata identify the ancestral oomycete secretome and reveal gene acquisitions by horizontal gene transfer.</title>
        <authorList>
            <person name="Misner I."/>
            <person name="Blouin N."/>
            <person name="Leonard G."/>
            <person name="Richards T.A."/>
            <person name="Lane C.E."/>
        </authorList>
    </citation>
    <scope>NUCLEOTIDE SEQUENCE [LARGE SCALE GENOMIC DNA]</scope>
    <source>
        <strain evidence="3 4">ATCC 34112</strain>
    </source>
</reference>
<dbReference type="InterPro" id="IPR041667">
    <property type="entry name" value="Cupin_8"/>
</dbReference>
<dbReference type="AlphaFoldDB" id="A0A1W0A0P0"/>
<dbReference type="SUPFAM" id="SSF51197">
    <property type="entry name" value="Clavaminate synthase-like"/>
    <property type="match status" value="1"/>
</dbReference>
<dbReference type="Pfam" id="PF13621">
    <property type="entry name" value="Cupin_8"/>
    <property type="match status" value="1"/>
</dbReference>
<feature type="domain" description="JmjC" evidence="2">
    <location>
        <begin position="104"/>
        <end position="273"/>
    </location>
</feature>
<sequence length="488" mass="55595">MVGNDIVTILHENDSSEYPSFDEDDILSKLVHPLPLNTFKSDYLRQKALVIHAAPTRFEQLIASGMCNLDQAWVLTKEKKIESVKVHSVQEALTLHRAGHSLYMRSSEELASLLIPALAKDLGMGFTTTSVFNELNGEIEIFCGKAGHTTDWHFDFMGNFTLQLQGTKTWKLKKSNIPHPVRGCTPHYKTQDVVEQQLKLHRLTDPNFGYNPQMGTEEDYISITLQPGTMLYFPGGMWHRVECADDQDSISMNLSMFSTPYVDVMTDALRNFLLKSDAWRADVYYHSVQEAHDHVQMLLNDLTKRIDELTPADILPERLLMHGRDGQLNQDDIHDSHDDNEDDSDEEENANEEDEHDQDDVENNVVDLSDPNLLTDSTIVVEPSAQFRLNPLANLMAFTDIPSIHHTRPRLDVQDVEKLFILNIGFGHASYTSCMRVEFVVSDAQLPTLKKIIAIKSAFTPKDFDKWTRETQVLLHFLCHVGYLTKLK</sequence>
<evidence type="ECO:0000313" key="3">
    <source>
        <dbReference type="EMBL" id="OQS03835.1"/>
    </source>
</evidence>
<keyword evidence="4" id="KW-1185">Reference proteome</keyword>
<proteinExistence type="predicted"/>
<feature type="region of interest" description="Disordered" evidence="1">
    <location>
        <begin position="327"/>
        <end position="363"/>
    </location>
</feature>
<evidence type="ECO:0000313" key="4">
    <source>
        <dbReference type="Proteomes" id="UP000243217"/>
    </source>
</evidence>
<dbReference type="Proteomes" id="UP000243217">
    <property type="component" value="Unassembled WGS sequence"/>
</dbReference>
<feature type="compositionally biased region" description="Acidic residues" evidence="1">
    <location>
        <begin position="338"/>
        <end position="362"/>
    </location>
</feature>
<dbReference type="PROSITE" id="PS51184">
    <property type="entry name" value="JMJC"/>
    <property type="match status" value="1"/>
</dbReference>
<dbReference type="PANTHER" id="PTHR12461">
    <property type="entry name" value="HYPOXIA-INDUCIBLE FACTOR 1 ALPHA INHIBITOR-RELATED"/>
    <property type="match status" value="1"/>
</dbReference>
<organism evidence="3 4">
    <name type="scientific">Thraustotheca clavata</name>
    <dbReference type="NCBI Taxonomy" id="74557"/>
    <lineage>
        <taxon>Eukaryota</taxon>
        <taxon>Sar</taxon>
        <taxon>Stramenopiles</taxon>
        <taxon>Oomycota</taxon>
        <taxon>Saprolegniomycetes</taxon>
        <taxon>Saprolegniales</taxon>
        <taxon>Achlyaceae</taxon>
        <taxon>Thraustotheca</taxon>
    </lineage>
</organism>
<dbReference type="InterPro" id="IPR003347">
    <property type="entry name" value="JmjC_dom"/>
</dbReference>
<dbReference type="Gene3D" id="2.60.120.650">
    <property type="entry name" value="Cupin"/>
    <property type="match status" value="1"/>
</dbReference>
<evidence type="ECO:0000256" key="1">
    <source>
        <dbReference type="SAM" id="MobiDB-lite"/>
    </source>
</evidence>
<dbReference type="EMBL" id="JNBS01000752">
    <property type="protein sequence ID" value="OQS03835.1"/>
    <property type="molecule type" value="Genomic_DNA"/>
</dbReference>
<dbReference type="OrthoDB" id="47172at2759"/>
<protein>
    <recommendedName>
        <fullName evidence="2">JmjC domain-containing protein</fullName>
    </recommendedName>
</protein>
<feature type="compositionally biased region" description="Basic and acidic residues" evidence="1">
    <location>
        <begin position="327"/>
        <end position="337"/>
    </location>
</feature>